<reference evidence="2 3" key="1">
    <citation type="submission" date="2024-08" db="EMBL/GenBank/DDBJ databases">
        <authorList>
            <person name="Cucini C."/>
            <person name="Frati F."/>
        </authorList>
    </citation>
    <scope>NUCLEOTIDE SEQUENCE [LARGE SCALE GENOMIC DNA]</scope>
</reference>
<feature type="transmembrane region" description="Helical" evidence="1">
    <location>
        <begin position="289"/>
        <end position="313"/>
    </location>
</feature>
<protein>
    <recommendedName>
        <fullName evidence="4">Gustatory receptor</fullName>
    </recommendedName>
</protein>
<accession>A0ABP1QDV8</accession>
<proteinExistence type="predicted"/>
<keyword evidence="1" id="KW-1133">Transmembrane helix</keyword>
<keyword evidence="1" id="KW-0812">Transmembrane</keyword>
<keyword evidence="1" id="KW-0472">Membrane</keyword>
<comment type="caution">
    <text evidence="2">The sequence shown here is derived from an EMBL/GenBank/DDBJ whole genome shotgun (WGS) entry which is preliminary data.</text>
</comment>
<keyword evidence="3" id="KW-1185">Reference proteome</keyword>
<feature type="transmembrane region" description="Helical" evidence="1">
    <location>
        <begin position="218"/>
        <end position="237"/>
    </location>
</feature>
<evidence type="ECO:0000256" key="1">
    <source>
        <dbReference type="SAM" id="Phobius"/>
    </source>
</evidence>
<dbReference type="EMBL" id="CAXLJM020000030">
    <property type="protein sequence ID" value="CAL8098671.1"/>
    <property type="molecule type" value="Genomic_DNA"/>
</dbReference>
<evidence type="ECO:0000313" key="2">
    <source>
        <dbReference type="EMBL" id="CAL8098671.1"/>
    </source>
</evidence>
<dbReference type="Proteomes" id="UP001642540">
    <property type="component" value="Unassembled WGS sequence"/>
</dbReference>
<evidence type="ECO:0000313" key="3">
    <source>
        <dbReference type="Proteomes" id="UP001642540"/>
    </source>
</evidence>
<evidence type="ECO:0008006" key="4">
    <source>
        <dbReference type="Google" id="ProtNLM"/>
    </source>
</evidence>
<gene>
    <name evidence="2" type="ORF">ODALV1_LOCUS10018</name>
</gene>
<feature type="transmembrane region" description="Helical" evidence="1">
    <location>
        <begin position="50"/>
        <end position="71"/>
    </location>
</feature>
<name>A0ABP1QDV8_9HEXA</name>
<feature type="transmembrane region" description="Helical" evidence="1">
    <location>
        <begin position="83"/>
        <end position="106"/>
    </location>
</feature>
<sequence length="415" mass="47867">MGTKLQWISFDLPFRLCPSSFPFPFDWNSSGKVLYPRCGGNSIPFHQKSWIWVGPSLMTFTAFLFAIQLILLKQQEPEEQDGFKYLINVLISMLHVIALGTILPFATYYTLNRKLMAALFSDTYKSKTHTADELDGWYLLSNKPMHRDYLGIALFLVQLIFGLLTISFPVLGIVFNFDPLAPFLPSNKVGVLSSFKDIILFVSCIVLRFVCYGFETAIMFKWFSFVLIQLALVLTIGNQELVFMRKYVENPPPPFRNNRKNMKDWQNLLVKVVILQRKIVLHTEFWSNYIGHLIFIIYSLGIMIWCMANYVVIVLRRVLQIEMSYLLISVSTVCLIMFVVLLSFVSSIAINSRKLNSTIAVRLRRYQLGRRYTATLCCAKISTPFFSFTGNNFFFLLGIPLEITMNLLLTFPVRP</sequence>
<feature type="transmembrane region" description="Helical" evidence="1">
    <location>
        <begin position="189"/>
        <end position="211"/>
    </location>
</feature>
<organism evidence="2 3">
    <name type="scientific">Orchesella dallaii</name>
    <dbReference type="NCBI Taxonomy" id="48710"/>
    <lineage>
        <taxon>Eukaryota</taxon>
        <taxon>Metazoa</taxon>
        <taxon>Ecdysozoa</taxon>
        <taxon>Arthropoda</taxon>
        <taxon>Hexapoda</taxon>
        <taxon>Collembola</taxon>
        <taxon>Entomobryomorpha</taxon>
        <taxon>Entomobryoidea</taxon>
        <taxon>Orchesellidae</taxon>
        <taxon>Orchesellinae</taxon>
        <taxon>Orchesella</taxon>
    </lineage>
</organism>
<feature type="transmembrane region" description="Helical" evidence="1">
    <location>
        <begin position="393"/>
        <end position="413"/>
    </location>
</feature>
<feature type="transmembrane region" description="Helical" evidence="1">
    <location>
        <begin position="149"/>
        <end position="177"/>
    </location>
</feature>
<feature type="transmembrane region" description="Helical" evidence="1">
    <location>
        <begin position="325"/>
        <end position="350"/>
    </location>
</feature>